<dbReference type="EMBL" id="AHFL01000011">
    <property type="protein sequence ID" value="EOO67473.1"/>
    <property type="molecule type" value="Genomic_DNA"/>
</dbReference>
<reference evidence="1 2" key="1">
    <citation type="submission" date="2012-12" db="EMBL/GenBank/DDBJ databases">
        <title>The Genome Sequence of Bacillus cereus VD196.</title>
        <authorList>
            <consortium name="The Broad Institute Genome Sequencing Platform"/>
            <consortium name="The Broad Institute Genome Sequencing Center for Infectious Disease"/>
            <person name="Feldgarden M."/>
            <person name="Van der Auwera G.A."/>
            <person name="Mahillon J."/>
            <person name="Duprez V."/>
            <person name="Timmery S."/>
            <person name="Mattelet C."/>
            <person name="Dierick K."/>
            <person name="Sun M."/>
            <person name="Yu Z."/>
            <person name="Zhu L."/>
            <person name="Hu X."/>
            <person name="Shank E.B."/>
            <person name="Swiecicka I."/>
            <person name="Hansen B.M."/>
            <person name="Andrup L."/>
            <person name="Walker B."/>
            <person name="Young S.K."/>
            <person name="Zeng Q."/>
            <person name="Gargeya S."/>
            <person name="Fitzgerald M."/>
            <person name="Haas B."/>
            <person name="Abouelleil A."/>
            <person name="Alvarado L."/>
            <person name="Arachchi H.M."/>
            <person name="Berlin A.M."/>
            <person name="Chapman S.B."/>
            <person name="Dewar J."/>
            <person name="Goldberg J."/>
            <person name="Griggs A."/>
            <person name="Gujja S."/>
            <person name="Hansen M."/>
            <person name="Howarth C."/>
            <person name="Imamovic A."/>
            <person name="Larimer J."/>
            <person name="McCowan C."/>
            <person name="Murphy C."/>
            <person name="Neiman D."/>
            <person name="Pearson M."/>
            <person name="Priest M."/>
            <person name="Roberts A."/>
            <person name="Saif S."/>
            <person name="Shea T."/>
            <person name="Sisk P."/>
            <person name="Sykes S."/>
            <person name="Wortman J."/>
            <person name="Nusbaum C."/>
            <person name="Birren B."/>
        </authorList>
    </citation>
    <scope>NUCLEOTIDE SEQUENCE [LARGE SCALE GENOMIC DNA]</scope>
    <source>
        <strain evidence="1 2">VD196</strain>
    </source>
</reference>
<name>A0A9W5Q4X2_BACCE</name>
<protein>
    <submittedName>
        <fullName evidence="1">Uncharacterized protein</fullName>
    </submittedName>
</protein>
<comment type="caution">
    <text evidence="1">The sequence shown here is derived from an EMBL/GenBank/DDBJ whole genome shotgun (WGS) entry which is preliminary data.</text>
</comment>
<dbReference type="AlphaFoldDB" id="A0A9W5Q4X2"/>
<evidence type="ECO:0000313" key="1">
    <source>
        <dbReference type="EMBL" id="EOO67473.1"/>
    </source>
</evidence>
<dbReference type="RefSeq" id="WP_016125060.1">
    <property type="nucleotide sequence ID" value="NZ_KB976254.1"/>
</dbReference>
<evidence type="ECO:0000313" key="2">
    <source>
        <dbReference type="Proteomes" id="UP000014023"/>
    </source>
</evidence>
<sequence length="74" mass="8536">MKTVHVTYFKQSGKYYTHETIEISEGLNGYEAIAEEIPKHHRIKEMAMLVQDSDDGKEPYIVPHLYNPKVGSIE</sequence>
<accession>A0A9W5Q4X2</accession>
<proteinExistence type="predicted"/>
<organism evidence="1 2">
    <name type="scientific">Bacillus cereus VD196</name>
    <dbReference type="NCBI Taxonomy" id="1053243"/>
    <lineage>
        <taxon>Bacteria</taxon>
        <taxon>Bacillati</taxon>
        <taxon>Bacillota</taxon>
        <taxon>Bacilli</taxon>
        <taxon>Bacillales</taxon>
        <taxon>Bacillaceae</taxon>
        <taxon>Bacillus</taxon>
        <taxon>Bacillus cereus group</taxon>
    </lineage>
</organism>
<gene>
    <name evidence="1" type="ORF">IKE_02600</name>
</gene>
<dbReference type="Proteomes" id="UP000014023">
    <property type="component" value="Unassembled WGS sequence"/>
</dbReference>